<feature type="transmembrane region" description="Helical" evidence="1">
    <location>
        <begin position="9"/>
        <end position="34"/>
    </location>
</feature>
<keyword evidence="3" id="KW-1185">Reference proteome</keyword>
<dbReference type="AlphaFoldDB" id="A0A8T0VXP4"/>
<protein>
    <submittedName>
        <fullName evidence="2">Uncharacterized protein</fullName>
    </submittedName>
</protein>
<dbReference type="EMBL" id="CM029039">
    <property type="protein sequence ID" value="KAG2639735.1"/>
    <property type="molecule type" value="Genomic_DNA"/>
</dbReference>
<sequence>MSMRQNASVLFLFSIKAIVVVFNSSFIFLCSFALGDYPSILIPAVEVGPLFGMATAEFMDEEVDGARCHRRRVAVIHCGLLLGLACHWRAHASSGETAFATTTGAPTMAASSTTTSTGQNSVAYRPLFMQQFGEFFSTVIVLFLFLVVPRRLERAFRRLCEFFSQWRAKCMITC</sequence>
<keyword evidence="1" id="KW-0812">Transmembrane</keyword>
<feature type="transmembrane region" description="Helical" evidence="1">
    <location>
        <begin position="128"/>
        <end position="148"/>
    </location>
</feature>
<keyword evidence="1" id="KW-0472">Membrane</keyword>
<comment type="caution">
    <text evidence="2">The sequence shown here is derived from an EMBL/GenBank/DDBJ whole genome shotgun (WGS) entry which is preliminary data.</text>
</comment>
<name>A0A8T0VXP4_PANVG</name>
<accession>A0A8T0VXP4</accession>
<organism evidence="2 3">
    <name type="scientific">Panicum virgatum</name>
    <name type="common">Blackwell switchgrass</name>
    <dbReference type="NCBI Taxonomy" id="38727"/>
    <lineage>
        <taxon>Eukaryota</taxon>
        <taxon>Viridiplantae</taxon>
        <taxon>Streptophyta</taxon>
        <taxon>Embryophyta</taxon>
        <taxon>Tracheophyta</taxon>
        <taxon>Spermatophyta</taxon>
        <taxon>Magnoliopsida</taxon>
        <taxon>Liliopsida</taxon>
        <taxon>Poales</taxon>
        <taxon>Poaceae</taxon>
        <taxon>PACMAD clade</taxon>
        <taxon>Panicoideae</taxon>
        <taxon>Panicodae</taxon>
        <taxon>Paniceae</taxon>
        <taxon>Panicinae</taxon>
        <taxon>Panicum</taxon>
        <taxon>Panicum sect. Hiantes</taxon>
    </lineage>
</organism>
<evidence type="ECO:0000313" key="3">
    <source>
        <dbReference type="Proteomes" id="UP000823388"/>
    </source>
</evidence>
<evidence type="ECO:0000313" key="2">
    <source>
        <dbReference type="EMBL" id="KAG2639735.1"/>
    </source>
</evidence>
<dbReference type="Proteomes" id="UP000823388">
    <property type="component" value="Chromosome 2K"/>
</dbReference>
<proteinExistence type="predicted"/>
<gene>
    <name evidence="2" type="ORF">PVAP13_2KG041016</name>
</gene>
<evidence type="ECO:0000256" key="1">
    <source>
        <dbReference type="SAM" id="Phobius"/>
    </source>
</evidence>
<keyword evidence="1" id="KW-1133">Transmembrane helix</keyword>
<reference evidence="2 3" key="1">
    <citation type="submission" date="2020-05" db="EMBL/GenBank/DDBJ databases">
        <title>WGS assembly of Panicum virgatum.</title>
        <authorList>
            <person name="Lovell J.T."/>
            <person name="Jenkins J."/>
            <person name="Shu S."/>
            <person name="Juenger T.E."/>
            <person name="Schmutz J."/>
        </authorList>
    </citation>
    <scope>NUCLEOTIDE SEQUENCE [LARGE SCALE GENOMIC DNA]</scope>
    <source>
        <strain evidence="3">cv. AP13</strain>
    </source>
</reference>